<proteinExistence type="inferred from homology"/>
<keyword evidence="5" id="KW-0479">Metal-binding</keyword>
<evidence type="ECO:0000256" key="9">
    <source>
        <dbReference type="ARBA" id="ARBA00038276"/>
    </source>
</evidence>
<keyword evidence="3 11" id="KW-0808">Transferase</keyword>
<keyword evidence="2" id="KW-1277">Toxin-antitoxin system</keyword>
<evidence type="ECO:0000256" key="7">
    <source>
        <dbReference type="ARBA" id="ARBA00022840"/>
    </source>
</evidence>
<gene>
    <name evidence="11" type="ORF">OZSIB_3570</name>
</gene>
<dbReference type="GO" id="GO:0046872">
    <property type="term" value="F:metal ion binding"/>
    <property type="evidence" value="ECO:0007669"/>
    <property type="project" value="UniProtKB-KW"/>
</dbReference>
<dbReference type="Pfam" id="PF01909">
    <property type="entry name" value="NTP_transf_2"/>
    <property type="match status" value="1"/>
</dbReference>
<name>A0A367ZPU3_9BACT</name>
<evidence type="ECO:0000256" key="6">
    <source>
        <dbReference type="ARBA" id="ARBA00022741"/>
    </source>
</evidence>
<evidence type="ECO:0000256" key="5">
    <source>
        <dbReference type="ARBA" id="ARBA00022723"/>
    </source>
</evidence>
<evidence type="ECO:0000256" key="3">
    <source>
        <dbReference type="ARBA" id="ARBA00022679"/>
    </source>
</evidence>
<comment type="caution">
    <text evidence="11">The sequence shown here is derived from an EMBL/GenBank/DDBJ whole genome shotgun (WGS) entry which is preliminary data.</text>
</comment>
<accession>A0A367ZPU3</accession>
<sequence>MAATKGTHRTAPRLPRRPPDRRDVLIERLRRALPDLQRRYPIKTLGLFGSWARNDAAPESDVDLLVELARPIGLQFVTLADELEKILQTRVDLVSRGGVKPPYLKEILKDLIYVAAV</sequence>
<dbReference type="CDD" id="cd05403">
    <property type="entry name" value="NT_KNTase_like"/>
    <property type="match status" value="1"/>
</dbReference>
<dbReference type="GO" id="GO:0016779">
    <property type="term" value="F:nucleotidyltransferase activity"/>
    <property type="evidence" value="ECO:0007669"/>
    <property type="project" value="UniProtKB-KW"/>
</dbReference>
<dbReference type="Proteomes" id="UP000252355">
    <property type="component" value="Unassembled WGS sequence"/>
</dbReference>
<keyword evidence="4" id="KW-0548">Nucleotidyltransferase</keyword>
<comment type="similarity">
    <text evidence="9">Belongs to the MntA antitoxin family.</text>
</comment>
<dbReference type="SUPFAM" id="SSF81301">
    <property type="entry name" value="Nucleotidyltransferase"/>
    <property type="match status" value="1"/>
</dbReference>
<keyword evidence="6" id="KW-0547">Nucleotide-binding</keyword>
<dbReference type="PANTHER" id="PTHR33571:SF14">
    <property type="entry name" value="PROTEIN ADENYLYLTRANSFERASE MJ0435-RELATED"/>
    <property type="match status" value="1"/>
</dbReference>
<dbReference type="GO" id="GO:0005524">
    <property type="term" value="F:ATP binding"/>
    <property type="evidence" value="ECO:0007669"/>
    <property type="project" value="UniProtKB-KW"/>
</dbReference>
<evidence type="ECO:0000256" key="2">
    <source>
        <dbReference type="ARBA" id="ARBA00022649"/>
    </source>
</evidence>
<dbReference type="AlphaFoldDB" id="A0A367ZPU3"/>
<dbReference type="PANTHER" id="PTHR33571">
    <property type="entry name" value="SSL8005 PROTEIN"/>
    <property type="match status" value="1"/>
</dbReference>
<dbReference type="InterPro" id="IPR052038">
    <property type="entry name" value="Type-VII_TA_antitoxin"/>
</dbReference>
<dbReference type="InterPro" id="IPR043519">
    <property type="entry name" value="NT_sf"/>
</dbReference>
<evidence type="ECO:0000256" key="1">
    <source>
        <dbReference type="ARBA" id="ARBA00001946"/>
    </source>
</evidence>
<evidence type="ECO:0000313" key="12">
    <source>
        <dbReference type="Proteomes" id="UP000252355"/>
    </source>
</evidence>
<dbReference type="EMBL" id="QOQW01000008">
    <property type="protein sequence ID" value="RCK80066.1"/>
    <property type="molecule type" value="Genomic_DNA"/>
</dbReference>
<evidence type="ECO:0000313" key="11">
    <source>
        <dbReference type="EMBL" id="RCK80066.1"/>
    </source>
</evidence>
<feature type="domain" description="Polymerase nucleotidyl transferase" evidence="10">
    <location>
        <begin position="29"/>
        <end position="112"/>
    </location>
</feature>
<evidence type="ECO:0000256" key="8">
    <source>
        <dbReference type="ARBA" id="ARBA00022842"/>
    </source>
</evidence>
<protein>
    <submittedName>
        <fullName evidence="11">Nucleotidyltransferase</fullName>
    </submittedName>
</protein>
<dbReference type="InterPro" id="IPR002934">
    <property type="entry name" value="Polymerase_NTP_transf_dom"/>
</dbReference>
<comment type="cofactor">
    <cofactor evidence="1">
        <name>Mg(2+)</name>
        <dbReference type="ChEBI" id="CHEBI:18420"/>
    </cofactor>
</comment>
<organism evidence="11 12">
    <name type="scientific">Candidatus Ozemobacter sibiricus</name>
    <dbReference type="NCBI Taxonomy" id="2268124"/>
    <lineage>
        <taxon>Bacteria</taxon>
        <taxon>Candidatus Ozemobacteria</taxon>
        <taxon>Candidatus Ozemobacterales</taxon>
        <taxon>Candidatus Ozemobacteraceae</taxon>
        <taxon>Candidatus Ozemobacter</taxon>
    </lineage>
</organism>
<evidence type="ECO:0000256" key="4">
    <source>
        <dbReference type="ARBA" id="ARBA00022695"/>
    </source>
</evidence>
<dbReference type="Gene3D" id="3.30.460.10">
    <property type="entry name" value="Beta Polymerase, domain 2"/>
    <property type="match status" value="1"/>
</dbReference>
<evidence type="ECO:0000259" key="10">
    <source>
        <dbReference type="Pfam" id="PF01909"/>
    </source>
</evidence>
<keyword evidence="8" id="KW-0460">Magnesium</keyword>
<keyword evidence="7" id="KW-0067">ATP-binding</keyword>
<reference evidence="11 12" key="1">
    <citation type="submission" date="2018-05" db="EMBL/GenBank/DDBJ databases">
        <title>A metagenomic window into the 2 km-deep terrestrial subsurface aquifer revealed taxonomically and functionally diverse microbial community comprising novel uncultured bacterial lineages.</title>
        <authorList>
            <person name="Kadnikov V.V."/>
            <person name="Mardanov A.V."/>
            <person name="Beletsky A.V."/>
            <person name="Banks D."/>
            <person name="Pimenov N.V."/>
            <person name="Frank Y.A."/>
            <person name="Karnachuk O.V."/>
            <person name="Ravin N.V."/>
        </authorList>
    </citation>
    <scope>NUCLEOTIDE SEQUENCE [LARGE SCALE GENOMIC DNA]</scope>
    <source>
        <strain evidence="11">BY5</strain>
    </source>
</reference>